<dbReference type="SUPFAM" id="SSF56204">
    <property type="entry name" value="Hect, E3 ligase catalytic domain"/>
    <property type="match status" value="1"/>
</dbReference>
<dbReference type="FunFam" id="3.30.2160.10:FF:000019">
    <property type="entry name" value="E3 ubiquitin-protein ligase UPL5 isoform A"/>
    <property type="match status" value="1"/>
</dbReference>
<name>A0A1J6JVU8_NICAT</name>
<evidence type="ECO:0000256" key="4">
    <source>
        <dbReference type="ARBA" id="ARBA00022679"/>
    </source>
</evidence>
<evidence type="ECO:0000259" key="7">
    <source>
        <dbReference type="PROSITE" id="PS50053"/>
    </source>
</evidence>
<dbReference type="EMBL" id="MJEQ01004049">
    <property type="protein sequence ID" value="OIT21869.1"/>
    <property type="molecule type" value="Genomic_DNA"/>
</dbReference>
<comment type="pathway">
    <text evidence="2">Protein modification; protein ubiquitination.</text>
</comment>
<keyword evidence="4" id="KW-0808">Transferase</keyword>
<dbReference type="Gene3D" id="3.10.20.90">
    <property type="entry name" value="Phosphatidylinositol 3-kinase Catalytic Subunit, Chain A, domain 1"/>
    <property type="match status" value="1"/>
</dbReference>
<dbReference type="GO" id="GO:0005737">
    <property type="term" value="C:cytoplasm"/>
    <property type="evidence" value="ECO:0007669"/>
    <property type="project" value="TreeGrafter"/>
</dbReference>
<keyword evidence="5 6" id="KW-0833">Ubl conjugation pathway</keyword>
<dbReference type="InterPro" id="IPR029071">
    <property type="entry name" value="Ubiquitin-like_domsf"/>
</dbReference>
<dbReference type="Pfam" id="PF00240">
    <property type="entry name" value="ubiquitin"/>
    <property type="match status" value="1"/>
</dbReference>
<gene>
    <name evidence="9" type="primary">UPL5_2</name>
    <name evidence="9" type="ORF">A4A49_36560</name>
</gene>
<dbReference type="FunFam" id="3.30.2410.10:FF:000020">
    <property type="entry name" value="E3 ubiquitin-protein ligase UPL5"/>
    <property type="match status" value="1"/>
</dbReference>
<organism evidence="9 10">
    <name type="scientific">Nicotiana attenuata</name>
    <name type="common">Coyote tobacco</name>
    <dbReference type="NCBI Taxonomy" id="49451"/>
    <lineage>
        <taxon>Eukaryota</taxon>
        <taxon>Viridiplantae</taxon>
        <taxon>Streptophyta</taxon>
        <taxon>Embryophyta</taxon>
        <taxon>Tracheophyta</taxon>
        <taxon>Spermatophyta</taxon>
        <taxon>Magnoliopsida</taxon>
        <taxon>eudicotyledons</taxon>
        <taxon>Gunneridae</taxon>
        <taxon>Pentapetalae</taxon>
        <taxon>asterids</taxon>
        <taxon>lamiids</taxon>
        <taxon>Solanales</taxon>
        <taxon>Solanaceae</taxon>
        <taxon>Nicotianoideae</taxon>
        <taxon>Nicotianeae</taxon>
        <taxon>Nicotiana</taxon>
    </lineage>
</organism>
<evidence type="ECO:0000313" key="10">
    <source>
        <dbReference type="Proteomes" id="UP000187609"/>
    </source>
</evidence>
<dbReference type="GO" id="GO:0000209">
    <property type="term" value="P:protein polyubiquitination"/>
    <property type="evidence" value="ECO:0007669"/>
    <property type="project" value="TreeGrafter"/>
</dbReference>
<dbReference type="InterPro" id="IPR035983">
    <property type="entry name" value="Hect_E3_ubiquitin_ligase"/>
</dbReference>
<dbReference type="Gene3D" id="3.30.2410.10">
    <property type="entry name" value="Hect, E3 ligase catalytic domain"/>
    <property type="match status" value="1"/>
</dbReference>
<evidence type="ECO:0000256" key="6">
    <source>
        <dbReference type="PROSITE-ProRule" id="PRU00104"/>
    </source>
</evidence>
<dbReference type="OrthoDB" id="8068875at2759"/>
<dbReference type="PANTHER" id="PTHR11254">
    <property type="entry name" value="HECT DOMAIN UBIQUITIN-PROTEIN LIGASE"/>
    <property type="match status" value="1"/>
</dbReference>
<dbReference type="Pfam" id="PF00632">
    <property type="entry name" value="HECT"/>
    <property type="match status" value="1"/>
</dbReference>
<dbReference type="Gene3D" id="3.30.2160.10">
    <property type="entry name" value="Hect, E3 ligase catalytic domain"/>
    <property type="match status" value="1"/>
</dbReference>
<dbReference type="Gene3D" id="3.90.1750.10">
    <property type="entry name" value="Hect, E3 ligase catalytic domains"/>
    <property type="match status" value="1"/>
</dbReference>
<dbReference type="PROSITE" id="PS50237">
    <property type="entry name" value="HECT"/>
    <property type="match status" value="1"/>
</dbReference>
<dbReference type="EC" id="2.3.2.26" evidence="3"/>
<dbReference type="InterPro" id="IPR000569">
    <property type="entry name" value="HECT_dom"/>
</dbReference>
<dbReference type="SMR" id="A0A1J6JVU8"/>
<feature type="domain" description="HECT" evidence="8">
    <location>
        <begin position="505"/>
        <end position="858"/>
    </location>
</feature>
<dbReference type="PANTHER" id="PTHR11254:SF421">
    <property type="entry name" value="E3 UBIQUITIN-PROTEIN LIGASE UPL5-LIKE"/>
    <property type="match status" value="1"/>
</dbReference>
<feature type="active site" description="Glycyl thioester intermediate" evidence="6">
    <location>
        <position position="824"/>
    </location>
</feature>
<dbReference type="STRING" id="49451.A0A1J6JVU8"/>
<dbReference type="OMA" id="WYDADAM"/>
<evidence type="ECO:0000259" key="8">
    <source>
        <dbReference type="PROSITE" id="PS50237"/>
    </source>
</evidence>
<protein>
    <recommendedName>
        <fullName evidence="3">HECT-type E3 ubiquitin transferase</fullName>
        <ecNumber evidence="3">2.3.2.26</ecNumber>
    </recommendedName>
</protein>
<dbReference type="GO" id="GO:0061630">
    <property type="term" value="F:ubiquitin protein ligase activity"/>
    <property type="evidence" value="ECO:0007669"/>
    <property type="project" value="UniProtKB-EC"/>
</dbReference>
<dbReference type="GO" id="GO:0006511">
    <property type="term" value="P:ubiquitin-dependent protein catabolic process"/>
    <property type="evidence" value="ECO:0007669"/>
    <property type="project" value="TreeGrafter"/>
</dbReference>
<dbReference type="PROSITE" id="PS50053">
    <property type="entry name" value="UBIQUITIN_2"/>
    <property type="match status" value="1"/>
</dbReference>
<accession>A0A1J6JVU8</accession>
<keyword evidence="10" id="KW-1185">Reference proteome</keyword>
<dbReference type="InterPro" id="IPR000626">
    <property type="entry name" value="Ubiquitin-like_dom"/>
</dbReference>
<comment type="caution">
    <text evidence="9">The sequence shown here is derived from an EMBL/GenBank/DDBJ whole genome shotgun (WGS) entry which is preliminary data.</text>
</comment>
<dbReference type="SMART" id="SM00119">
    <property type="entry name" value="HECTc"/>
    <property type="match status" value="1"/>
</dbReference>
<dbReference type="KEGG" id="nau:109218334"/>
<comment type="catalytic activity">
    <reaction evidence="1">
        <text>S-ubiquitinyl-[E2 ubiquitin-conjugating enzyme]-L-cysteine + [acceptor protein]-L-lysine = [E2 ubiquitin-conjugating enzyme]-L-cysteine + N(6)-ubiquitinyl-[acceptor protein]-L-lysine.</text>
        <dbReference type="EC" id="2.3.2.26"/>
    </reaction>
</comment>
<evidence type="ECO:0000256" key="1">
    <source>
        <dbReference type="ARBA" id="ARBA00000885"/>
    </source>
</evidence>
<dbReference type="SMART" id="SM00213">
    <property type="entry name" value="UBQ"/>
    <property type="match status" value="1"/>
</dbReference>
<dbReference type="Gramene" id="OIT21869">
    <property type="protein sequence ID" value="OIT21869"/>
    <property type="gene ID" value="A4A49_36560"/>
</dbReference>
<sequence length="858" mass="98628">MTYHIQFKRQFDDYAAEAGAVLPPAARMRKDEAFPSSSPQPTRIQFFVRLFSGVNKTLVLQADSTDTVLSVHRKIESITGIRTMTKSFGVPGIDQRLIYKGKQLQLEQTLAECDVQHDASLQLVGRMRSTCHPLTWKLMSELIALISNSTEGRLIKKMLSKILTMTPKDETKSEEYLRIFIYSSVPAHLVKLYVSPSNSAFNNKDTADECIREFIKLCKKLLSDSIYAQCVHIVLEFCKLLRGAAGVDDALYGFCRSSLADIMDWYDADAMDVLPLQDSFPLVRELAARLSRTLELSMGSAEFVGLSCSDVHEFIEFMHPVRSALLCQEAFDCPFTFPLMEKGNSEAGSKRFEIHNYKEKIEGLHHIFCDLLDKLELCLEKLETRLGLKKEEKDEPNVLCWSQYLVILEALHRISKMYKGLEEGFWKKMRRRRVSLCFLIVKLSKRSRDYQWILENKEIVNFEIRRDLAMMMLREGSGKNEEIYEMLIDRSHLLEESFEYIRHADPRMLGRNLFLKFKNEEATGPGVVREWFCLVIQAIFNPQNALFVSCPKDCRRFFPNPASKVDPLHLEYFVFAGRMIALALLHKIQISIAFDRVFFLLLAGASDVGLFYFKLAGKNISLEDIKDADPYLYSSCKKILEMDPEMVDQDALGLTFVYEIEELGSRKVVELCPNGQGTVVNSENRDKYVNLLIQHRFVTSIAPQVTHFARGFADIITHPWLRRSFFRILDPEDLDSILHGSKSDISVEDWRAHTNYKGYKESDPQISWFWKIVSGMSAEQRKVLLFFWTSIKSLPVEGFGGLASKLYIYKTSESYDCLPSSHTCFYQLCFPPYPSMDVMQNRLHIITQDHVGCSFGTM</sequence>
<dbReference type="GeneID" id="109218334"/>
<reference evidence="9" key="1">
    <citation type="submission" date="2016-11" db="EMBL/GenBank/DDBJ databases">
        <title>The genome of Nicotiana attenuata.</title>
        <authorList>
            <person name="Xu S."/>
            <person name="Brockmoeller T."/>
            <person name="Gaquerel E."/>
            <person name="Navarro A."/>
            <person name="Kuhl H."/>
            <person name="Gase K."/>
            <person name="Ling Z."/>
            <person name="Zhou W."/>
            <person name="Kreitzer C."/>
            <person name="Stanke M."/>
            <person name="Tang H."/>
            <person name="Lyons E."/>
            <person name="Pandey P."/>
            <person name="Pandey S.P."/>
            <person name="Timmermann B."/>
            <person name="Baldwin I.T."/>
        </authorList>
    </citation>
    <scope>NUCLEOTIDE SEQUENCE [LARGE SCALE GENOMIC DNA]</scope>
    <source>
        <strain evidence="9">UT</strain>
    </source>
</reference>
<dbReference type="Proteomes" id="UP000187609">
    <property type="component" value="Unassembled WGS sequence"/>
</dbReference>
<dbReference type="InterPro" id="IPR050409">
    <property type="entry name" value="E3_ubiq-protein_ligase"/>
</dbReference>
<proteinExistence type="predicted"/>
<evidence type="ECO:0000256" key="2">
    <source>
        <dbReference type="ARBA" id="ARBA00004906"/>
    </source>
</evidence>
<feature type="domain" description="Ubiquitin-like" evidence="7">
    <location>
        <begin position="44"/>
        <end position="130"/>
    </location>
</feature>
<evidence type="ECO:0000313" key="9">
    <source>
        <dbReference type="EMBL" id="OIT21869.1"/>
    </source>
</evidence>
<evidence type="ECO:0000256" key="3">
    <source>
        <dbReference type="ARBA" id="ARBA00012485"/>
    </source>
</evidence>
<dbReference type="SUPFAM" id="SSF54236">
    <property type="entry name" value="Ubiquitin-like"/>
    <property type="match status" value="1"/>
</dbReference>
<evidence type="ECO:0000256" key="5">
    <source>
        <dbReference type="ARBA" id="ARBA00022786"/>
    </source>
</evidence>
<dbReference type="AlphaFoldDB" id="A0A1J6JVU8"/>
<dbReference type="CDD" id="cd00078">
    <property type="entry name" value="HECTc"/>
    <property type="match status" value="1"/>
</dbReference>